<dbReference type="SMART" id="SM00700">
    <property type="entry name" value="JHBP"/>
    <property type="match status" value="1"/>
</dbReference>
<accession>A0ABQ8TQ49</accession>
<keyword evidence="2" id="KW-1185">Reference proteome</keyword>
<feature type="non-terminal residue" evidence="1">
    <location>
        <position position="1"/>
    </location>
</feature>
<protein>
    <recommendedName>
        <fullName evidence="3">Takeout</fullName>
    </recommendedName>
</protein>
<dbReference type="InterPro" id="IPR010562">
    <property type="entry name" value="Haemolymph_juvenile_hormone-bd"/>
</dbReference>
<name>A0ABQ8TQ49_PERAM</name>
<evidence type="ECO:0000313" key="2">
    <source>
        <dbReference type="Proteomes" id="UP001148838"/>
    </source>
</evidence>
<gene>
    <name evidence="1" type="ORF">ANN_10265</name>
</gene>
<organism evidence="1 2">
    <name type="scientific">Periplaneta americana</name>
    <name type="common">American cockroach</name>
    <name type="synonym">Blatta americana</name>
    <dbReference type="NCBI Taxonomy" id="6978"/>
    <lineage>
        <taxon>Eukaryota</taxon>
        <taxon>Metazoa</taxon>
        <taxon>Ecdysozoa</taxon>
        <taxon>Arthropoda</taxon>
        <taxon>Hexapoda</taxon>
        <taxon>Insecta</taxon>
        <taxon>Pterygota</taxon>
        <taxon>Neoptera</taxon>
        <taxon>Polyneoptera</taxon>
        <taxon>Dictyoptera</taxon>
        <taxon>Blattodea</taxon>
        <taxon>Blattoidea</taxon>
        <taxon>Blattidae</taxon>
        <taxon>Blattinae</taxon>
        <taxon>Periplaneta</taxon>
    </lineage>
</organism>
<sequence>RRCVVGTFDRQSDVINQIILLCDVTGDRKYNVPPLNPLRIKEIKVTDGGGQRVGLTLILKDADIFGMMDSDIRKTDFDFKNQTVSYEMFLPRAEVLGKYEVNGRILILPINGNGDINITMVNSKVTYDHDFTIEPKNGNNYMVQKNPRASVFPERAYFHMTNLFNGDKTLGKQMNIFLDENWKDVFTELSPAIFTAFTEMITTIISGIASSVPYEVAFPEKLP</sequence>
<dbReference type="Pfam" id="PF06585">
    <property type="entry name" value="JHBP"/>
    <property type="match status" value="1"/>
</dbReference>
<comment type="caution">
    <text evidence="1">The sequence shown here is derived from an EMBL/GenBank/DDBJ whole genome shotgun (WGS) entry which is preliminary data.</text>
</comment>
<dbReference type="Gene3D" id="3.15.10.30">
    <property type="entry name" value="Haemolymph juvenile hormone binding protein"/>
    <property type="match status" value="1"/>
</dbReference>
<reference evidence="1 2" key="1">
    <citation type="journal article" date="2022" name="Allergy">
        <title>Genome assembly and annotation of Periplaneta americana reveal a comprehensive cockroach allergen profile.</title>
        <authorList>
            <person name="Wang L."/>
            <person name="Xiong Q."/>
            <person name="Saelim N."/>
            <person name="Wang L."/>
            <person name="Nong W."/>
            <person name="Wan A.T."/>
            <person name="Shi M."/>
            <person name="Liu X."/>
            <person name="Cao Q."/>
            <person name="Hui J.H.L."/>
            <person name="Sookrung N."/>
            <person name="Leung T.F."/>
            <person name="Tungtrongchitr A."/>
            <person name="Tsui S.K.W."/>
        </authorList>
    </citation>
    <scope>NUCLEOTIDE SEQUENCE [LARGE SCALE GENOMIC DNA]</scope>
    <source>
        <strain evidence="1">PWHHKU_190912</strain>
    </source>
</reference>
<proteinExistence type="predicted"/>
<dbReference type="PANTHER" id="PTHR11008:SF40">
    <property type="entry name" value="PROTEIN TAKEOUT"/>
    <property type="match status" value="1"/>
</dbReference>
<dbReference type="InterPro" id="IPR038606">
    <property type="entry name" value="To_sf"/>
</dbReference>
<dbReference type="Proteomes" id="UP001148838">
    <property type="component" value="Unassembled WGS sequence"/>
</dbReference>
<evidence type="ECO:0008006" key="3">
    <source>
        <dbReference type="Google" id="ProtNLM"/>
    </source>
</evidence>
<dbReference type="EMBL" id="JAJSOF020000005">
    <property type="protein sequence ID" value="KAJ4448251.1"/>
    <property type="molecule type" value="Genomic_DNA"/>
</dbReference>
<dbReference type="PANTHER" id="PTHR11008">
    <property type="entry name" value="PROTEIN TAKEOUT-LIKE PROTEIN"/>
    <property type="match status" value="1"/>
</dbReference>
<evidence type="ECO:0000313" key="1">
    <source>
        <dbReference type="EMBL" id="KAJ4448251.1"/>
    </source>
</evidence>